<feature type="region of interest" description="Disordered" evidence="1">
    <location>
        <begin position="221"/>
        <end position="245"/>
    </location>
</feature>
<evidence type="ECO:0000313" key="4">
    <source>
        <dbReference type="Proteomes" id="UP000315522"/>
    </source>
</evidence>
<accession>A0A559MDI8</accession>
<dbReference type="InterPro" id="IPR029498">
    <property type="entry name" value="HeLo_dom"/>
</dbReference>
<dbReference type="Gene3D" id="1.20.120.1020">
    <property type="entry name" value="Prion-inhibition and propagation, HeLo domain"/>
    <property type="match status" value="1"/>
</dbReference>
<keyword evidence="4" id="KW-1185">Reference proteome</keyword>
<evidence type="ECO:0000259" key="2">
    <source>
        <dbReference type="Pfam" id="PF14479"/>
    </source>
</evidence>
<proteinExistence type="predicted"/>
<protein>
    <recommendedName>
        <fullName evidence="2">Prion-inhibition and propagation HeLo domain-containing protein</fullName>
    </recommendedName>
</protein>
<dbReference type="Pfam" id="PF14479">
    <property type="entry name" value="HeLo"/>
    <property type="match status" value="1"/>
</dbReference>
<feature type="compositionally biased region" description="Polar residues" evidence="1">
    <location>
        <begin position="97"/>
        <end position="117"/>
    </location>
</feature>
<feature type="region of interest" description="Disordered" evidence="1">
    <location>
        <begin position="97"/>
        <end position="124"/>
    </location>
</feature>
<dbReference type="InterPro" id="IPR011009">
    <property type="entry name" value="Kinase-like_dom_sf"/>
</dbReference>
<dbReference type="PANTHER" id="PTHR37542">
    <property type="entry name" value="HELO DOMAIN-CONTAINING PROTEIN-RELATED"/>
    <property type="match status" value="1"/>
</dbReference>
<dbReference type="SUPFAM" id="SSF56112">
    <property type="entry name" value="Protein kinase-like (PK-like)"/>
    <property type="match status" value="1"/>
</dbReference>
<dbReference type="Proteomes" id="UP000315522">
    <property type="component" value="Unassembled WGS sequence"/>
</dbReference>
<gene>
    <name evidence="3" type="ORF">LAWI1_G006474</name>
</gene>
<dbReference type="EMBL" id="QGML01000667">
    <property type="protein sequence ID" value="TVY91032.1"/>
    <property type="molecule type" value="Genomic_DNA"/>
</dbReference>
<dbReference type="PANTHER" id="PTHR37542:SF3">
    <property type="entry name" value="PRION-INHIBITION AND PROPAGATION HELO DOMAIN-CONTAINING PROTEIN"/>
    <property type="match status" value="1"/>
</dbReference>
<organism evidence="3 4">
    <name type="scientific">Lachnellula willkommii</name>
    <dbReference type="NCBI Taxonomy" id="215461"/>
    <lineage>
        <taxon>Eukaryota</taxon>
        <taxon>Fungi</taxon>
        <taxon>Dikarya</taxon>
        <taxon>Ascomycota</taxon>
        <taxon>Pezizomycotina</taxon>
        <taxon>Leotiomycetes</taxon>
        <taxon>Helotiales</taxon>
        <taxon>Lachnaceae</taxon>
        <taxon>Lachnellula</taxon>
    </lineage>
</organism>
<evidence type="ECO:0000256" key="1">
    <source>
        <dbReference type="SAM" id="MobiDB-lite"/>
    </source>
</evidence>
<reference evidence="3 4" key="1">
    <citation type="submission" date="2018-05" db="EMBL/GenBank/DDBJ databases">
        <title>Genome sequencing and assembly of the regulated plant pathogen Lachnellula willkommii and related sister species for the development of diagnostic species identification markers.</title>
        <authorList>
            <person name="Giroux E."/>
            <person name="Bilodeau G."/>
        </authorList>
    </citation>
    <scope>NUCLEOTIDE SEQUENCE [LARGE SCALE GENOMIC DNA]</scope>
    <source>
        <strain evidence="3 4">CBS 172.35</strain>
    </source>
</reference>
<dbReference type="Gene3D" id="1.10.510.10">
    <property type="entry name" value="Transferase(Phosphotransferase) domain 1"/>
    <property type="match status" value="1"/>
</dbReference>
<dbReference type="InterPro" id="IPR038305">
    <property type="entry name" value="HeLo_sf"/>
</dbReference>
<feature type="compositionally biased region" description="Acidic residues" evidence="1">
    <location>
        <begin position="25"/>
        <end position="37"/>
    </location>
</feature>
<feature type="domain" description="Prion-inhibition and propagation HeLo" evidence="2">
    <location>
        <begin position="50"/>
        <end position="178"/>
    </location>
</feature>
<dbReference type="AlphaFoldDB" id="A0A559MDI8"/>
<feature type="compositionally biased region" description="Basic and acidic residues" evidence="1">
    <location>
        <begin position="221"/>
        <end position="234"/>
    </location>
</feature>
<evidence type="ECO:0000313" key="3">
    <source>
        <dbReference type="EMBL" id="TVY91032.1"/>
    </source>
</evidence>
<feature type="region of interest" description="Disordered" evidence="1">
    <location>
        <begin position="19"/>
        <end position="44"/>
    </location>
</feature>
<sequence>MAIGENAMTLNVQFRVEELRKSDSDADDSESASDEAGAEARTDHSLDIVDDDLDIPGLRDLTVEVLGRIHKALEEWKSIGQRYGVAAGNKKMKSLDQSLGASEGTSKESVANISTKQSGKEKEISDRTRFATKLRWAIKDKTTLEELLAQLTSLNDSLEKLLPRRQRANLARGLAGEILNFLEAGGAESCGADIDEQLSKLSGADEAKAARIVRLKRSNFTEKDERVPKDKDGSDSQDAAKGPTPFSKYVEWAGAEPGSMQIPFDHFVKLPEPKIQYHEVQKPGRGLYITGKYVPLQRSVAVYVPSTSPTSGSSAPGSDGPAQATLVEWRPAAHETRASKLSEDDLKTRRDHVARLLHRTSVVDVDFRVLDCLGYTSASAHTPEGATHTLVGYLQCAGWVHRKISSYNIIFFKDRRTEELDLSHPFLTGWQYSRPDDQRYVYASEGSLEGIGDLDMYVHRARLQYVKGRFPRFRKSFDIYSIGVVLMEIAFWEPIIALAPEEQRENVSQLAVISSGSSARWWWEAILKTAKKELAPEMGDAYRDAVLFCLNASGEGFDEKQGFWEEERNSRDLYYVETGFEEVGIEKDFFGVS</sequence>
<name>A0A559MDI8_9HELO</name>
<comment type="caution">
    <text evidence="3">The sequence shown here is derived from an EMBL/GenBank/DDBJ whole genome shotgun (WGS) entry which is preliminary data.</text>
</comment>